<dbReference type="OMA" id="NSMMTSP"/>
<dbReference type="Pfam" id="PF07679">
    <property type="entry name" value="I-set"/>
    <property type="match status" value="1"/>
</dbReference>
<dbReference type="Gene3D" id="2.60.40.10">
    <property type="entry name" value="Immunoglobulins"/>
    <property type="match status" value="1"/>
</dbReference>
<evidence type="ECO:0000313" key="4">
    <source>
        <dbReference type="Ensembl" id="ENSCSEP00000032496.1"/>
    </source>
</evidence>
<dbReference type="STRING" id="244447.ENSCSEP00000032496"/>
<dbReference type="Proteomes" id="UP000265120">
    <property type="component" value="Chromosome 16"/>
</dbReference>
<feature type="region of interest" description="Disordered" evidence="2">
    <location>
        <begin position="426"/>
        <end position="448"/>
    </location>
</feature>
<proteinExistence type="predicted"/>
<keyword evidence="5" id="KW-1185">Reference proteome</keyword>
<dbReference type="SMART" id="SM00408">
    <property type="entry name" value="IGc2"/>
    <property type="match status" value="1"/>
</dbReference>
<protein>
    <recommendedName>
        <fullName evidence="3">Ig-like domain-containing protein</fullName>
    </recommendedName>
</protein>
<dbReference type="GeneTree" id="ENSGT01110000267173"/>
<keyword evidence="1" id="KW-0393">Immunoglobulin domain</keyword>
<dbReference type="InterPro" id="IPR036179">
    <property type="entry name" value="Ig-like_dom_sf"/>
</dbReference>
<feature type="region of interest" description="Disordered" evidence="2">
    <location>
        <begin position="1"/>
        <end position="22"/>
    </location>
</feature>
<feature type="region of interest" description="Disordered" evidence="2">
    <location>
        <begin position="202"/>
        <end position="408"/>
    </location>
</feature>
<dbReference type="InterPro" id="IPR013098">
    <property type="entry name" value="Ig_I-set"/>
</dbReference>
<dbReference type="FunFam" id="2.60.40.10:FF:001477">
    <property type="entry name" value="Titin b"/>
    <property type="match status" value="1"/>
</dbReference>
<reference evidence="4" key="3">
    <citation type="submission" date="2025-09" db="UniProtKB">
        <authorList>
            <consortium name="Ensembl"/>
        </authorList>
    </citation>
    <scope>IDENTIFICATION</scope>
</reference>
<dbReference type="SUPFAM" id="SSF48726">
    <property type="entry name" value="Immunoglobulin"/>
    <property type="match status" value="1"/>
</dbReference>
<dbReference type="PROSITE" id="PS50835">
    <property type="entry name" value="IG_LIKE"/>
    <property type="match status" value="1"/>
</dbReference>
<dbReference type="Ensembl" id="ENSCSET00000032917.1">
    <property type="protein sequence ID" value="ENSCSEP00000032496.1"/>
    <property type="gene ID" value="ENSCSEG00000020859.1"/>
</dbReference>
<evidence type="ECO:0000256" key="1">
    <source>
        <dbReference type="ARBA" id="ARBA00023319"/>
    </source>
</evidence>
<dbReference type="InterPro" id="IPR013783">
    <property type="entry name" value="Ig-like_fold"/>
</dbReference>
<name>A0A3P8X438_CYNSE</name>
<feature type="domain" description="Ig-like" evidence="3">
    <location>
        <begin position="98"/>
        <end position="187"/>
    </location>
</feature>
<dbReference type="InterPro" id="IPR007110">
    <property type="entry name" value="Ig-like_dom"/>
</dbReference>
<evidence type="ECO:0000259" key="3">
    <source>
        <dbReference type="PROSITE" id="PS50835"/>
    </source>
</evidence>
<feature type="compositionally biased region" description="Basic and acidic residues" evidence="2">
    <location>
        <begin position="340"/>
        <end position="365"/>
    </location>
</feature>
<dbReference type="InParanoid" id="A0A3P8X438"/>
<feature type="compositionally biased region" description="Polar residues" evidence="2">
    <location>
        <begin position="427"/>
        <end position="448"/>
    </location>
</feature>
<dbReference type="AlphaFoldDB" id="A0A3P8X438"/>
<evidence type="ECO:0000256" key="2">
    <source>
        <dbReference type="SAM" id="MobiDB-lite"/>
    </source>
</evidence>
<dbReference type="InterPro" id="IPR003598">
    <property type="entry name" value="Ig_sub2"/>
</dbReference>
<sequence>MGGESDWSEISEPIIPKSDQAPRAPVFREEIRDMTVKYQANATFVTKVHLYYSCCICNYYDNMASLFALKHTIGEARQKTASAVAEVVSVEKTKPARPAKILTKPQSMTVTEGESARFFCDIDGEPAPSVTWRHESRTIVSSHNVQVTTTQYKSSLEIYSVTSSDEGIYTVVVENSEGRQEAQFTLTIHRAALIEEVKVITSTEVSSPAPSVTSPIPKSPEPSVKSLEPTLKSPEPAVKSPEPTVKSPEPTVKSPEPAVKSPEPTVKSPEPTVKSPEPTVKSPEPSVKSPEPTVKSPEPSVKSPAPGVKSPAPGVKSPAPTPPSPAPGVKSPAPTGVKSPEPRLKSPISDEAKTLRGVKSPEPKTLRGLKSPEPAGIKSPRGIKTPEPAGIKSPRALKSPEPQELKSPLRLPVGWSQVRRCLVITEPNPSNPQNFHLFSNVAPTPLSS</sequence>
<dbReference type="PANTHER" id="PTHR14340:SF15">
    <property type="entry name" value="IG-LIKE DOMAIN-CONTAINING PROTEIN"/>
    <property type="match status" value="1"/>
</dbReference>
<dbReference type="InterPro" id="IPR003599">
    <property type="entry name" value="Ig_sub"/>
</dbReference>
<reference evidence="4" key="2">
    <citation type="submission" date="2025-08" db="UniProtKB">
        <authorList>
            <consortium name="Ensembl"/>
        </authorList>
    </citation>
    <scope>IDENTIFICATION</scope>
</reference>
<organism evidence="4 5">
    <name type="scientific">Cynoglossus semilaevis</name>
    <name type="common">Tongue sole</name>
    <dbReference type="NCBI Taxonomy" id="244447"/>
    <lineage>
        <taxon>Eukaryota</taxon>
        <taxon>Metazoa</taxon>
        <taxon>Chordata</taxon>
        <taxon>Craniata</taxon>
        <taxon>Vertebrata</taxon>
        <taxon>Euteleostomi</taxon>
        <taxon>Actinopterygii</taxon>
        <taxon>Neopterygii</taxon>
        <taxon>Teleostei</taxon>
        <taxon>Neoteleostei</taxon>
        <taxon>Acanthomorphata</taxon>
        <taxon>Carangaria</taxon>
        <taxon>Pleuronectiformes</taxon>
        <taxon>Pleuronectoidei</taxon>
        <taxon>Cynoglossidae</taxon>
        <taxon>Cynoglossinae</taxon>
        <taxon>Cynoglossus</taxon>
    </lineage>
</organism>
<dbReference type="PRINTS" id="PR01217">
    <property type="entry name" value="PRICHEXTENSN"/>
</dbReference>
<reference evidence="4 5" key="1">
    <citation type="journal article" date="2014" name="Nat. Genet.">
        <title>Whole-genome sequence of a flatfish provides insights into ZW sex chromosome evolution and adaptation to a benthic lifestyle.</title>
        <authorList>
            <person name="Chen S."/>
            <person name="Zhang G."/>
            <person name="Shao C."/>
            <person name="Huang Q."/>
            <person name="Liu G."/>
            <person name="Zhang P."/>
            <person name="Song W."/>
            <person name="An N."/>
            <person name="Chalopin D."/>
            <person name="Volff J.N."/>
            <person name="Hong Y."/>
            <person name="Li Q."/>
            <person name="Sha Z."/>
            <person name="Zhou H."/>
            <person name="Xie M."/>
            <person name="Yu Q."/>
            <person name="Liu Y."/>
            <person name="Xiang H."/>
            <person name="Wang N."/>
            <person name="Wu K."/>
            <person name="Yang C."/>
            <person name="Zhou Q."/>
            <person name="Liao X."/>
            <person name="Yang L."/>
            <person name="Hu Q."/>
            <person name="Zhang J."/>
            <person name="Meng L."/>
            <person name="Jin L."/>
            <person name="Tian Y."/>
            <person name="Lian J."/>
            <person name="Yang J."/>
            <person name="Miao G."/>
            <person name="Liu S."/>
            <person name="Liang Z."/>
            <person name="Yan F."/>
            <person name="Li Y."/>
            <person name="Sun B."/>
            <person name="Zhang H."/>
            <person name="Zhang J."/>
            <person name="Zhu Y."/>
            <person name="Du M."/>
            <person name="Zhao Y."/>
            <person name="Schartl M."/>
            <person name="Tang Q."/>
            <person name="Wang J."/>
        </authorList>
    </citation>
    <scope>NUCLEOTIDE SEQUENCE</scope>
</reference>
<dbReference type="PANTHER" id="PTHR14340">
    <property type="entry name" value="MICROFIBRIL-ASSOCIATED GLYCOPROTEIN 3"/>
    <property type="match status" value="1"/>
</dbReference>
<accession>A0A3P8X438</accession>
<dbReference type="SMART" id="SM00409">
    <property type="entry name" value="IG"/>
    <property type="match status" value="1"/>
</dbReference>
<feature type="compositionally biased region" description="Low complexity" evidence="2">
    <location>
        <begin position="278"/>
        <end position="294"/>
    </location>
</feature>
<evidence type="ECO:0000313" key="5">
    <source>
        <dbReference type="Proteomes" id="UP000265120"/>
    </source>
</evidence>
<feature type="compositionally biased region" description="Polar residues" evidence="2">
    <location>
        <begin position="202"/>
        <end position="216"/>
    </location>
</feature>